<evidence type="ECO:0000256" key="4">
    <source>
        <dbReference type="PROSITE-ProRule" id="PRU00508"/>
    </source>
</evidence>
<dbReference type="InterPro" id="IPR027523">
    <property type="entry name" value="CLU_prot"/>
</dbReference>
<comment type="caution">
    <text evidence="9">The sequence shown here is derived from an EMBL/GenBank/DDBJ whole genome shotgun (WGS) entry which is preliminary data.</text>
</comment>
<dbReference type="InterPro" id="IPR001611">
    <property type="entry name" value="Leu-rich_rpt"/>
</dbReference>
<dbReference type="Pfam" id="PF13516">
    <property type="entry name" value="LRR_6"/>
    <property type="match status" value="1"/>
</dbReference>
<keyword evidence="10" id="KW-1185">Reference proteome</keyword>
<evidence type="ECO:0000259" key="7">
    <source>
        <dbReference type="PROSITE" id="PS51157"/>
    </source>
</evidence>
<dbReference type="PROSITE" id="PS51823">
    <property type="entry name" value="CLU"/>
    <property type="match status" value="1"/>
</dbReference>
<dbReference type="GO" id="GO:0048312">
    <property type="term" value="P:intracellular distribution of mitochondria"/>
    <property type="evidence" value="ECO:0007669"/>
    <property type="project" value="TreeGrafter"/>
</dbReference>
<feature type="compositionally biased region" description="Polar residues" evidence="6">
    <location>
        <begin position="123"/>
        <end position="138"/>
    </location>
</feature>
<dbReference type="InterPro" id="IPR033646">
    <property type="entry name" value="CLU-central"/>
</dbReference>
<feature type="zinc finger region" description="UBR-type" evidence="4">
    <location>
        <begin position="693"/>
        <end position="761"/>
    </location>
</feature>
<evidence type="ECO:0008006" key="11">
    <source>
        <dbReference type="Google" id="ProtNLM"/>
    </source>
</evidence>
<dbReference type="InParanoid" id="A0A2P6NDL7"/>
<organism evidence="9 10">
    <name type="scientific">Planoprotostelium fungivorum</name>
    <dbReference type="NCBI Taxonomy" id="1890364"/>
    <lineage>
        <taxon>Eukaryota</taxon>
        <taxon>Amoebozoa</taxon>
        <taxon>Evosea</taxon>
        <taxon>Variosea</taxon>
        <taxon>Cavosteliida</taxon>
        <taxon>Cavosteliaceae</taxon>
        <taxon>Planoprotostelium</taxon>
    </lineage>
</organism>
<dbReference type="OrthoDB" id="626167at2759"/>
<dbReference type="PROSITE" id="PS51157">
    <property type="entry name" value="ZF_UBR"/>
    <property type="match status" value="1"/>
</dbReference>
<dbReference type="SMART" id="SM00396">
    <property type="entry name" value="ZnF_UBR1"/>
    <property type="match status" value="1"/>
</dbReference>
<evidence type="ECO:0000256" key="6">
    <source>
        <dbReference type="SAM" id="MobiDB-lite"/>
    </source>
</evidence>
<feature type="domain" description="UBR-type" evidence="7">
    <location>
        <begin position="693"/>
        <end position="761"/>
    </location>
</feature>
<dbReference type="Gene3D" id="3.80.10.10">
    <property type="entry name" value="Ribonuclease Inhibitor"/>
    <property type="match status" value="1"/>
</dbReference>
<evidence type="ECO:0000259" key="8">
    <source>
        <dbReference type="PROSITE" id="PS51823"/>
    </source>
</evidence>
<dbReference type="GO" id="GO:0008270">
    <property type="term" value="F:zinc ion binding"/>
    <property type="evidence" value="ECO:0007669"/>
    <property type="project" value="UniProtKB-KW"/>
</dbReference>
<keyword evidence="2" id="KW-0863">Zinc-finger</keyword>
<dbReference type="SUPFAM" id="SSF52047">
    <property type="entry name" value="RNI-like"/>
    <property type="match status" value="2"/>
</dbReference>
<dbReference type="Pfam" id="PF13236">
    <property type="entry name" value="CLU"/>
    <property type="match status" value="1"/>
</dbReference>
<evidence type="ECO:0000256" key="3">
    <source>
        <dbReference type="ARBA" id="ARBA00022833"/>
    </source>
</evidence>
<protein>
    <recommendedName>
        <fullName evidence="11">UBR-type domain-containing protein</fullName>
    </recommendedName>
</protein>
<evidence type="ECO:0000313" key="9">
    <source>
        <dbReference type="EMBL" id="PRP82048.1"/>
    </source>
</evidence>
<keyword evidence="3" id="KW-0862">Zinc</keyword>
<dbReference type="GO" id="GO:0005737">
    <property type="term" value="C:cytoplasm"/>
    <property type="evidence" value="ECO:0007669"/>
    <property type="project" value="TreeGrafter"/>
</dbReference>
<name>A0A2P6NDL7_9EUKA</name>
<dbReference type="Pfam" id="PF12807">
    <property type="entry name" value="eIF3_p135"/>
    <property type="match status" value="1"/>
</dbReference>
<reference evidence="9 10" key="1">
    <citation type="journal article" date="2018" name="Genome Biol. Evol.">
        <title>Multiple Roots of Fruiting Body Formation in Amoebozoa.</title>
        <authorList>
            <person name="Hillmann F."/>
            <person name="Forbes G."/>
            <person name="Novohradska S."/>
            <person name="Ferling I."/>
            <person name="Riege K."/>
            <person name="Groth M."/>
            <person name="Westermann M."/>
            <person name="Marz M."/>
            <person name="Spaller T."/>
            <person name="Winckler T."/>
            <person name="Schaap P."/>
            <person name="Glockner G."/>
        </authorList>
    </citation>
    <scope>NUCLEOTIDE SEQUENCE [LARGE SCALE GENOMIC DNA]</scope>
    <source>
        <strain evidence="9 10">Jena</strain>
    </source>
</reference>
<dbReference type="SMART" id="SM00367">
    <property type="entry name" value="LRR_CC"/>
    <property type="match status" value="4"/>
</dbReference>
<keyword evidence="5" id="KW-0175">Coiled coil</keyword>
<feature type="region of interest" description="Disordered" evidence="6">
    <location>
        <begin position="113"/>
        <end position="138"/>
    </location>
</feature>
<sequence>MPPEDLLVSEKTIHPLLTFTTATAVLKPSTLNFTSPGQKGHASLPLRQMRNLSVSEGVSQNAVDGVKFIDYLMAYIAWQGVDINHDYEDDRDVLGENSSKNAPKLYELVYSERTPEERRGNITPRSNNFQRTNSARRVSDSASTHVDVLRLNENDLALLDSTKNTMDKVDELLNYSREMLKEKSQSITELKKNHKTQDRSSAEHLDREMEAVGKALDIAVQVERSLTQLSISTEKRLNDIINAQFVAVRNWNEEFQKILDLPQRTTEERVKRFEQISQLASEFERTSILYGKIIINEETLSIDQKTIKPISIGGQAGGEKYVHAGILYKFAKDWKGIYGGDEFCMKSASNEQKGLTRYFSAGVGLRVPLMSLIDYMGYRLIAISILPIDKSTLQYGSMDFGRNMASPTPECSMMMKRAASHLNLKAHVAGVSGRMIIYGPVDIEVHLGSDQRYYLIDAARTFAPTTPMMDIKSCYLWQLFRPEFVKSNPVPLSSDAFSPSDREDPDRMTHRQEVMDATNKLINVVIPSFAASLDHSFNRMNQDISAVIKILKKTFIHDLHRAGINVRYLGVVRNNTQNPFIRRYILMEMIARTIKNMLRYQLRTGRDAQNRKIRGIFGYKQVVLNLFNQIIGENSPNSAYFRRNDGVDFWRGQLEPAMARKFRDFPSSNQLRAEIMTEDQDPTMMIHKCIVMGICTFNATGEHYTEQPFYNCFTCNLIEDLGCCVVCSERCHKGHNISASSKMAKFFCDCQGMDLCKISSSDMSYMLYPSDVMPNTTNWTRHKAQPETKSEDVQTVHEYGEYDKDEDIKDTAYQGNSPSNAPTFISRDIHALPTRISTEEMKKEATEEYEEIEEEEEEYEGEEHILKYLVRSSMGFYWLFKRVAKISGIKISKYCRRSLKKHGDGFTFEEVDIEDFIVRSKPMDFIAAAEANGFALRARIEAEQQNASTRNNNHLLDGSTTLGSSTDTTSMYNHNWNPILFGKQNEQGKAKGNRKLSRMFSLSQAKFEQALSASPDSRETLDIYAKFLLDMSFRSLPHIDWRLLAEAVEKYRDLSRLDVIMNALATARKHRKWSLQFNLFQKETYKVILESPSLMQYGAIVESIDLTEGQLTYDNVQSMCQFFVNITRLNLADCKGWSEDFHDILKHCKHIRHLDISGTTEVDNLSFEGGTNIVYLNITRCSFNPGKMGLHLPSLEQLICPYSDIFLNYPDSLHSICRYCTRLVSLICSGFVALEDKNIKWISQRTSLRSIAISSANLRSKSYKQLAQQLTQLEELTIERSDVFDDECLSSLLTKGKNFKVLNIPFCSGITRDCIVSSLGYLSNLISLRISGNANITNNTIFSIVRACPSIEVLDISYCIYITVSRRERGARLTKSQSAAVHSVAQSLRSLEHLNISGCPKLNDEAVIAMCNSPIAPRLTTLNLSATEIGDESIQLITDHFPNLIALLIDSCKNINYSSLKRLITDKLSLQHLSLKSTAEAHKDMLGELRPLLFKCGSLIFYEPFFSIHETDLFLSEKLKQ</sequence>
<evidence type="ECO:0000256" key="1">
    <source>
        <dbReference type="ARBA" id="ARBA00022723"/>
    </source>
</evidence>
<proteinExistence type="predicted"/>
<dbReference type="CDD" id="cd19671">
    <property type="entry name" value="UBR-box_UBR4_5_6_7"/>
    <property type="match status" value="1"/>
</dbReference>
<dbReference type="GO" id="GO:0003729">
    <property type="term" value="F:mRNA binding"/>
    <property type="evidence" value="ECO:0007669"/>
    <property type="project" value="TreeGrafter"/>
</dbReference>
<evidence type="ECO:0000256" key="5">
    <source>
        <dbReference type="SAM" id="Coils"/>
    </source>
</evidence>
<evidence type="ECO:0000256" key="2">
    <source>
        <dbReference type="ARBA" id="ARBA00022771"/>
    </source>
</evidence>
<evidence type="ECO:0000313" key="10">
    <source>
        <dbReference type="Proteomes" id="UP000241769"/>
    </source>
</evidence>
<dbReference type="PANTHER" id="PTHR12601">
    <property type="entry name" value="EUKARYOTIC TRANSLATION INITIATION FACTOR 3 SUBUNIT EIF-3"/>
    <property type="match status" value="1"/>
</dbReference>
<dbReference type="InterPro" id="IPR025697">
    <property type="entry name" value="CLU_dom"/>
</dbReference>
<dbReference type="InterPro" id="IPR032675">
    <property type="entry name" value="LRR_dom_sf"/>
</dbReference>
<accession>A0A2P6NDL7</accession>
<keyword evidence="1" id="KW-0479">Metal-binding</keyword>
<gene>
    <name evidence="9" type="ORF">PROFUN_03738</name>
</gene>
<dbReference type="EMBL" id="MDYQ01000111">
    <property type="protein sequence ID" value="PRP82048.1"/>
    <property type="molecule type" value="Genomic_DNA"/>
</dbReference>
<dbReference type="InterPro" id="IPR003126">
    <property type="entry name" value="Znf_UBR"/>
</dbReference>
<dbReference type="InterPro" id="IPR006553">
    <property type="entry name" value="Leu-rich_rpt_Cys-con_subtyp"/>
</dbReference>
<dbReference type="Proteomes" id="UP000241769">
    <property type="component" value="Unassembled WGS sequence"/>
</dbReference>
<dbReference type="Pfam" id="PF02207">
    <property type="entry name" value="zf-UBR"/>
    <property type="match status" value="1"/>
</dbReference>
<dbReference type="PANTHER" id="PTHR12601:SF6">
    <property type="entry name" value="CLUSTERED MITOCHONDRIA PROTEIN HOMOLOG"/>
    <property type="match status" value="1"/>
</dbReference>
<feature type="coiled-coil region" evidence="5">
    <location>
        <begin position="835"/>
        <end position="865"/>
    </location>
</feature>
<feature type="domain" description="Clu" evidence="8">
    <location>
        <begin position="223"/>
        <end position="469"/>
    </location>
</feature>